<feature type="compositionally biased region" description="Polar residues" evidence="1">
    <location>
        <begin position="59"/>
        <end position="70"/>
    </location>
</feature>
<evidence type="ECO:0000313" key="2">
    <source>
        <dbReference type="EMBL" id="ETN75067.1"/>
    </source>
</evidence>
<gene>
    <name evidence="2" type="ORF">NECAME_12525</name>
</gene>
<protein>
    <recommendedName>
        <fullName evidence="4">DEAD/DEAH box helicase domain-containing protein</fullName>
    </recommendedName>
</protein>
<dbReference type="OrthoDB" id="10261556at2759"/>
<accession>W2T258</accession>
<dbReference type="Gene3D" id="3.40.50.300">
    <property type="entry name" value="P-loop containing nucleotide triphosphate hydrolases"/>
    <property type="match status" value="1"/>
</dbReference>
<sequence>MTVEDVEEIVIDSDEESTSRCQSEKSSERLKNGENRNNSSNCDQNKTASKKKWDFLMKPSTSKSQNNSTNISSKESKEQISSVLISPSESEDGNGSKKKASVAPNDGVKIMKIADLEKERDRVLKEIFGHSKFKSSLQKKATNCILLSFIDMLENSSNSGKSDVYVSLPTGAGKSLCYQQLSIWVSLLLFLHS</sequence>
<dbReference type="EMBL" id="KI660314">
    <property type="protein sequence ID" value="ETN75067.1"/>
    <property type="molecule type" value="Genomic_DNA"/>
</dbReference>
<feature type="region of interest" description="Disordered" evidence="1">
    <location>
        <begin position="1"/>
        <end position="103"/>
    </location>
</feature>
<feature type="compositionally biased region" description="Polar residues" evidence="1">
    <location>
        <begin position="35"/>
        <end position="47"/>
    </location>
</feature>
<reference evidence="3" key="1">
    <citation type="journal article" date="2014" name="Nat. Genet.">
        <title>Genome of the human hookworm Necator americanus.</title>
        <authorList>
            <person name="Tang Y.T."/>
            <person name="Gao X."/>
            <person name="Rosa B.A."/>
            <person name="Abubucker S."/>
            <person name="Hallsworth-Pepin K."/>
            <person name="Martin J."/>
            <person name="Tyagi R."/>
            <person name="Heizer E."/>
            <person name="Zhang X."/>
            <person name="Bhonagiri-Palsikar V."/>
            <person name="Minx P."/>
            <person name="Warren W.C."/>
            <person name="Wang Q."/>
            <person name="Zhan B."/>
            <person name="Hotez P.J."/>
            <person name="Sternberg P.W."/>
            <person name="Dougall A."/>
            <person name="Gaze S.T."/>
            <person name="Mulvenna J."/>
            <person name="Sotillo J."/>
            <person name="Ranganathan S."/>
            <person name="Rabelo E.M."/>
            <person name="Wilson R.K."/>
            <person name="Felgner P.L."/>
            <person name="Bethony J."/>
            <person name="Hawdon J.M."/>
            <person name="Gasser R.B."/>
            <person name="Loukas A."/>
            <person name="Mitreva M."/>
        </authorList>
    </citation>
    <scope>NUCLEOTIDE SEQUENCE [LARGE SCALE GENOMIC DNA]</scope>
</reference>
<feature type="compositionally biased region" description="Acidic residues" evidence="1">
    <location>
        <begin position="1"/>
        <end position="16"/>
    </location>
</feature>
<evidence type="ECO:0008006" key="4">
    <source>
        <dbReference type="Google" id="ProtNLM"/>
    </source>
</evidence>
<dbReference type="KEGG" id="nai:NECAME_12525"/>
<name>W2T258_NECAM</name>
<dbReference type="STRING" id="51031.W2T258"/>
<organism evidence="2 3">
    <name type="scientific">Necator americanus</name>
    <name type="common">Human hookworm</name>
    <dbReference type="NCBI Taxonomy" id="51031"/>
    <lineage>
        <taxon>Eukaryota</taxon>
        <taxon>Metazoa</taxon>
        <taxon>Ecdysozoa</taxon>
        <taxon>Nematoda</taxon>
        <taxon>Chromadorea</taxon>
        <taxon>Rhabditida</taxon>
        <taxon>Rhabditina</taxon>
        <taxon>Rhabditomorpha</taxon>
        <taxon>Strongyloidea</taxon>
        <taxon>Ancylostomatidae</taxon>
        <taxon>Bunostominae</taxon>
        <taxon>Necator</taxon>
    </lineage>
</organism>
<feature type="compositionally biased region" description="Basic and acidic residues" evidence="1">
    <location>
        <begin position="22"/>
        <end position="34"/>
    </location>
</feature>
<dbReference type="Proteomes" id="UP000053676">
    <property type="component" value="Unassembled WGS sequence"/>
</dbReference>
<dbReference type="InterPro" id="IPR027417">
    <property type="entry name" value="P-loop_NTPase"/>
</dbReference>
<evidence type="ECO:0000313" key="3">
    <source>
        <dbReference type="Proteomes" id="UP000053676"/>
    </source>
</evidence>
<proteinExistence type="predicted"/>
<dbReference type="AlphaFoldDB" id="W2T258"/>
<keyword evidence="3" id="KW-1185">Reference proteome</keyword>
<evidence type="ECO:0000256" key="1">
    <source>
        <dbReference type="SAM" id="MobiDB-lite"/>
    </source>
</evidence>